<dbReference type="OrthoDB" id="9810331at2"/>
<dbReference type="PANTHER" id="PTHR33692:SF1">
    <property type="entry name" value="RIBOSOME MATURATION FACTOR RIMM"/>
    <property type="match status" value="1"/>
</dbReference>
<dbReference type="InterPro" id="IPR011033">
    <property type="entry name" value="PRC_barrel-like_sf"/>
</dbReference>
<organism evidence="9 10">
    <name type="scientific">Deinococcus detaillensis</name>
    <dbReference type="NCBI Taxonomy" id="2592048"/>
    <lineage>
        <taxon>Bacteria</taxon>
        <taxon>Thermotogati</taxon>
        <taxon>Deinococcota</taxon>
        <taxon>Deinococci</taxon>
        <taxon>Deinococcales</taxon>
        <taxon>Deinococcaceae</taxon>
        <taxon>Deinococcus</taxon>
    </lineage>
</organism>
<dbReference type="Proteomes" id="UP000316092">
    <property type="component" value="Unassembled WGS sequence"/>
</dbReference>
<dbReference type="GO" id="GO:0006364">
    <property type="term" value="P:rRNA processing"/>
    <property type="evidence" value="ECO:0007669"/>
    <property type="project" value="UniProtKB-UniRule"/>
</dbReference>
<evidence type="ECO:0000256" key="4">
    <source>
        <dbReference type="ARBA" id="ARBA00023186"/>
    </source>
</evidence>
<dbReference type="InterPro" id="IPR036976">
    <property type="entry name" value="RimM_N_sf"/>
</dbReference>
<comment type="function">
    <text evidence="5">An accessory protein needed during the final step in the assembly of 30S ribosomal subunit, possibly for assembly of the head region. Essential for efficient processing of 16S rRNA. May be needed both before and after RbfA during the maturation of 16S rRNA. It has affinity for free ribosomal 30S subunits but not for 70S ribosomes.</text>
</comment>
<keyword evidence="4 5" id="KW-0143">Chaperone</keyword>
<protein>
    <recommendedName>
        <fullName evidence="5">Ribosome maturation factor RimM</fullName>
    </recommendedName>
</protein>
<dbReference type="InterPro" id="IPR011961">
    <property type="entry name" value="RimM"/>
</dbReference>
<dbReference type="GO" id="GO:0005737">
    <property type="term" value="C:cytoplasm"/>
    <property type="evidence" value="ECO:0007669"/>
    <property type="project" value="UniProtKB-SubCell"/>
</dbReference>
<dbReference type="RefSeq" id="WP_143719801.1">
    <property type="nucleotide sequence ID" value="NZ_VKDB01000003.1"/>
</dbReference>
<keyword evidence="3 5" id="KW-0698">rRNA processing</keyword>
<dbReference type="NCBIfam" id="TIGR02273">
    <property type="entry name" value="16S_RimM"/>
    <property type="match status" value="1"/>
</dbReference>
<comment type="caution">
    <text evidence="9">The sequence shown here is derived from an EMBL/GenBank/DDBJ whole genome shotgun (WGS) entry which is preliminary data.</text>
</comment>
<evidence type="ECO:0000259" key="8">
    <source>
        <dbReference type="Pfam" id="PF05239"/>
    </source>
</evidence>
<keyword evidence="10" id="KW-1185">Reference proteome</keyword>
<gene>
    <name evidence="5 9" type="primary">rimM</name>
    <name evidence="9" type="ORF">FNU79_05075</name>
</gene>
<keyword evidence="2 5" id="KW-0690">Ribosome biogenesis</keyword>
<dbReference type="SUPFAM" id="SSF50346">
    <property type="entry name" value="PRC-barrel domain"/>
    <property type="match status" value="1"/>
</dbReference>
<dbReference type="GO" id="GO:0005840">
    <property type="term" value="C:ribosome"/>
    <property type="evidence" value="ECO:0007669"/>
    <property type="project" value="InterPro"/>
</dbReference>
<dbReference type="NCBIfam" id="NF010403">
    <property type="entry name" value="PRK13829.1"/>
    <property type="match status" value="1"/>
</dbReference>
<dbReference type="Pfam" id="PF01782">
    <property type="entry name" value="RimM"/>
    <property type="match status" value="1"/>
</dbReference>
<accession>A0A553V436</accession>
<dbReference type="InterPro" id="IPR002676">
    <property type="entry name" value="RimM_N"/>
</dbReference>
<evidence type="ECO:0000313" key="10">
    <source>
        <dbReference type="Proteomes" id="UP000316092"/>
    </source>
</evidence>
<dbReference type="Gene3D" id="2.40.30.60">
    <property type="entry name" value="RimM"/>
    <property type="match status" value="1"/>
</dbReference>
<reference evidence="9 10" key="1">
    <citation type="submission" date="2019-07" db="EMBL/GenBank/DDBJ databases">
        <title>Deinococcus detaillus sp. nov., isolated from humus soil in Antarctica.</title>
        <authorList>
            <person name="Zhang K."/>
        </authorList>
    </citation>
    <scope>NUCLEOTIDE SEQUENCE [LARGE SCALE GENOMIC DNA]</scope>
    <source>
        <strain evidence="9 10">H1</strain>
    </source>
</reference>
<evidence type="ECO:0000256" key="5">
    <source>
        <dbReference type="HAMAP-Rule" id="MF_00014"/>
    </source>
</evidence>
<feature type="domain" description="RimM N-terminal" evidence="7">
    <location>
        <begin position="15"/>
        <end position="91"/>
    </location>
</feature>
<evidence type="ECO:0000256" key="2">
    <source>
        <dbReference type="ARBA" id="ARBA00022517"/>
    </source>
</evidence>
<comment type="similarity">
    <text evidence="5">Belongs to the RimM family.</text>
</comment>
<evidence type="ECO:0000313" key="9">
    <source>
        <dbReference type="EMBL" id="TSA87258.1"/>
    </source>
</evidence>
<evidence type="ECO:0000256" key="3">
    <source>
        <dbReference type="ARBA" id="ARBA00022552"/>
    </source>
</evidence>
<dbReference type="EMBL" id="VKDB01000003">
    <property type="protein sequence ID" value="TSA87258.1"/>
    <property type="molecule type" value="Genomic_DNA"/>
</dbReference>
<comment type="subcellular location">
    <subcellularLocation>
        <location evidence="5">Cytoplasm</location>
    </subcellularLocation>
</comment>
<keyword evidence="1 5" id="KW-0963">Cytoplasm</keyword>
<dbReference type="GO" id="GO:0043022">
    <property type="term" value="F:ribosome binding"/>
    <property type="evidence" value="ECO:0007669"/>
    <property type="project" value="InterPro"/>
</dbReference>
<dbReference type="Gene3D" id="2.30.30.240">
    <property type="entry name" value="PRC-barrel domain"/>
    <property type="match status" value="1"/>
</dbReference>
<dbReference type="PANTHER" id="PTHR33692">
    <property type="entry name" value="RIBOSOME MATURATION FACTOR RIMM"/>
    <property type="match status" value="1"/>
</dbReference>
<dbReference type="AlphaFoldDB" id="A0A553V436"/>
<evidence type="ECO:0000256" key="6">
    <source>
        <dbReference type="SAM" id="MobiDB-lite"/>
    </source>
</evidence>
<evidence type="ECO:0000256" key="1">
    <source>
        <dbReference type="ARBA" id="ARBA00022490"/>
    </source>
</evidence>
<dbReference type="SUPFAM" id="SSF50447">
    <property type="entry name" value="Translation proteins"/>
    <property type="match status" value="1"/>
</dbReference>
<comment type="subunit">
    <text evidence="5">Binds ribosomal protein uS19.</text>
</comment>
<dbReference type="InterPro" id="IPR027275">
    <property type="entry name" value="PRC-brl_dom"/>
</dbReference>
<comment type="domain">
    <text evidence="5">The PRC barrel domain binds ribosomal protein uS19.</text>
</comment>
<evidence type="ECO:0000259" key="7">
    <source>
        <dbReference type="Pfam" id="PF01782"/>
    </source>
</evidence>
<dbReference type="Pfam" id="PF05239">
    <property type="entry name" value="PRC"/>
    <property type="match status" value="1"/>
</dbReference>
<name>A0A553V436_9DEIO</name>
<feature type="domain" description="PRC-barrel" evidence="8">
    <location>
        <begin position="98"/>
        <end position="157"/>
    </location>
</feature>
<dbReference type="HAMAP" id="MF_00014">
    <property type="entry name" value="Ribosome_mat_RimM"/>
    <property type="match status" value="1"/>
</dbReference>
<feature type="region of interest" description="Disordered" evidence="6">
    <location>
        <begin position="172"/>
        <end position="193"/>
    </location>
</feature>
<dbReference type="GO" id="GO:0042274">
    <property type="term" value="P:ribosomal small subunit biogenesis"/>
    <property type="evidence" value="ECO:0007669"/>
    <property type="project" value="UniProtKB-UniRule"/>
</dbReference>
<proteinExistence type="inferred from homology"/>
<sequence length="193" mass="20136">MSAPNKPAPDQTTLVGTLLGPHGVAGAIKLQVIGSPQQLSKLKRLYIGELGWTRVLKFELHGAGPAITLGGISDRTAAAELRGRPVYAHDDELPALPEGEYYYHQLRGLEVKDAAGTVLGEVTDVLDAGHQDLLVVKSQRGGGLIPLQAPYVKINPGVGILLTEDAPLGLLGEEASDEVGGPEAGEPLDGADE</sequence>
<dbReference type="InterPro" id="IPR009000">
    <property type="entry name" value="Transl_B-barrel_sf"/>
</dbReference>